<evidence type="ECO:0000313" key="1">
    <source>
        <dbReference type="EMBL" id="AUM59682.1"/>
    </source>
</evidence>
<dbReference type="EMBL" id="MG596799">
    <property type="protein sequence ID" value="AUM59682.1"/>
    <property type="molecule type" value="Genomic_DNA"/>
</dbReference>
<dbReference type="Proteomes" id="UP000240704">
    <property type="component" value="Segment"/>
</dbReference>
<dbReference type="RefSeq" id="YP_009796631.1">
    <property type="nucleotide sequence ID" value="NC_047902.1"/>
</dbReference>
<keyword evidence="2" id="KW-1185">Reference proteome</keyword>
<name>A0A2I6PI08_9CAUD</name>
<accession>A0A2I6PI08</accession>
<sequence length="98" mass="11110">MSTQLPYVFDLLYDFKTLEQLNDHLSGKRRSATSATDLELYQLANENGVVCDSCKVMEEPEMRMVALLKHLTKPECGVMPDLVTKIKELLKETGHGDH</sequence>
<dbReference type="GeneID" id="54987021"/>
<organism evidence="1 2">
    <name type="scientific">Pseudomonas phage PMBT3</name>
    <dbReference type="NCBI Taxonomy" id="2059856"/>
    <lineage>
        <taxon>Viruses</taxon>
        <taxon>Duplodnaviria</taxon>
        <taxon>Heunggongvirae</taxon>
        <taxon>Uroviricota</taxon>
        <taxon>Caudoviricetes</taxon>
        <taxon>Maxrubnervirus</taxon>
        <taxon>Maxrubnervirus PMBT3</taxon>
    </lineage>
</organism>
<proteinExistence type="predicted"/>
<protein>
    <submittedName>
        <fullName evidence="1">Uncharacterized protein</fullName>
    </submittedName>
</protein>
<dbReference type="KEGG" id="vg:54987021"/>
<evidence type="ECO:0000313" key="2">
    <source>
        <dbReference type="Proteomes" id="UP000240704"/>
    </source>
</evidence>
<reference evidence="2" key="1">
    <citation type="submission" date="2017-11" db="EMBL/GenBank/DDBJ databases">
        <title>Genome sequence and characterization of the novel virulent phage PMBT3 infecting Pseudomonas sp.</title>
        <authorList>
            <person name="Koberg S."/>
            <person name="Brinks E."/>
            <person name="Heller K.J."/>
            <person name="Neve H."/>
            <person name="Franz C.M.A.P."/>
        </authorList>
    </citation>
    <scope>NUCLEOTIDE SEQUENCE [LARGE SCALE GENOMIC DNA]</scope>
</reference>